<dbReference type="Pfam" id="PF01694">
    <property type="entry name" value="Rhomboid"/>
    <property type="match status" value="1"/>
</dbReference>
<protein>
    <submittedName>
        <fullName evidence="9">Unannotated protein</fullName>
    </submittedName>
</protein>
<name>A0A6J7FVY8_9ZZZZ</name>
<dbReference type="PANTHER" id="PTHR43731:SF14">
    <property type="entry name" value="PRESENILIN-ASSOCIATED RHOMBOID-LIKE PROTEIN, MITOCHONDRIAL"/>
    <property type="match status" value="1"/>
</dbReference>
<evidence type="ECO:0000256" key="7">
    <source>
        <dbReference type="SAM" id="Phobius"/>
    </source>
</evidence>
<evidence type="ECO:0000259" key="8">
    <source>
        <dbReference type="Pfam" id="PF01694"/>
    </source>
</evidence>
<accession>A0A6J7FVY8</accession>
<dbReference type="InterPro" id="IPR035952">
    <property type="entry name" value="Rhomboid-like_sf"/>
</dbReference>
<keyword evidence="5 7" id="KW-1133">Transmembrane helix</keyword>
<evidence type="ECO:0000256" key="1">
    <source>
        <dbReference type="ARBA" id="ARBA00004141"/>
    </source>
</evidence>
<evidence type="ECO:0000256" key="4">
    <source>
        <dbReference type="ARBA" id="ARBA00022801"/>
    </source>
</evidence>
<feature type="transmembrane region" description="Helical" evidence="7">
    <location>
        <begin position="12"/>
        <end position="37"/>
    </location>
</feature>
<dbReference type="Gene3D" id="1.20.1540.10">
    <property type="entry name" value="Rhomboid-like"/>
    <property type="match status" value="1"/>
</dbReference>
<sequence length="199" mass="21477">MQAKRSLTNSLIAVITGAFLLGNGLNVFGTQYIAAIFPRFTEDFALLYGGQFSNGYFPGVSTGEYWRLITVALTHAGILHLASNMFCLWSFGPTLENYFGKARFAILFFGSLIAASAASVYLGPQNQYKVGASGAVFGLLGALLVISKRVGLNYQSIVSTVVLNLVITFTIPQIDWRAHLGGLIAGTVIGYLLMFSKRT</sequence>
<comment type="subcellular location">
    <subcellularLocation>
        <location evidence="1">Membrane</location>
        <topology evidence="1">Multi-pass membrane protein</topology>
    </subcellularLocation>
</comment>
<gene>
    <name evidence="9" type="ORF">UFOPK3555_00837</name>
</gene>
<dbReference type="InterPro" id="IPR050925">
    <property type="entry name" value="Rhomboid_protease_S54"/>
</dbReference>
<evidence type="ECO:0000256" key="3">
    <source>
        <dbReference type="ARBA" id="ARBA00022692"/>
    </source>
</evidence>
<feature type="transmembrane region" description="Helical" evidence="7">
    <location>
        <begin position="65"/>
        <end position="92"/>
    </location>
</feature>
<organism evidence="9">
    <name type="scientific">freshwater metagenome</name>
    <dbReference type="NCBI Taxonomy" id="449393"/>
    <lineage>
        <taxon>unclassified sequences</taxon>
        <taxon>metagenomes</taxon>
        <taxon>ecological metagenomes</taxon>
    </lineage>
</organism>
<dbReference type="PANTHER" id="PTHR43731">
    <property type="entry name" value="RHOMBOID PROTEASE"/>
    <property type="match status" value="1"/>
</dbReference>
<reference evidence="9" key="1">
    <citation type="submission" date="2020-05" db="EMBL/GenBank/DDBJ databases">
        <authorList>
            <person name="Chiriac C."/>
            <person name="Salcher M."/>
            <person name="Ghai R."/>
            <person name="Kavagutti S V."/>
        </authorList>
    </citation>
    <scope>NUCLEOTIDE SEQUENCE</scope>
</reference>
<feature type="transmembrane region" description="Helical" evidence="7">
    <location>
        <begin position="128"/>
        <end position="146"/>
    </location>
</feature>
<feature type="transmembrane region" description="Helical" evidence="7">
    <location>
        <begin position="104"/>
        <end position="122"/>
    </location>
</feature>
<dbReference type="InterPro" id="IPR022764">
    <property type="entry name" value="Peptidase_S54_rhomboid_dom"/>
</dbReference>
<dbReference type="SUPFAM" id="SSF144091">
    <property type="entry name" value="Rhomboid-like"/>
    <property type="match status" value="1"/>
</dbReference>
<dbReference type="GO" id="GO:0004252">
    <property type="term" value="F:serine-type endopeptidase activity"/>
    <property type="evidence" value="ECO:0007669"/>
    <property type="project" value="InterPro"/>
</dbReference>
<dbReference type="EMBL" id="CAFBME010000088">
    <property type="protein sequence ID" value="CAB4899647.1"/>
    <property type="molecule type" value="Genomic_DNA"/>
</dbReference>
<keyword evidence="4" id="KW-0378">Hydrolase</keyword>
<dbReference type="GO" id="GO:0016020">
    <property type="term" value="C:membrane"/>
    <property type="evidence" value="ECO:0007669"/>
    <property type="project" value="UniProtKB-SubCell"/>
</dbReference>
<evidence type="ECO:0000313" key="9">
    <source>
        <dbReference type="EMBL" id="CAB4899647.1"/>
    </source>
</evidence>
<feature type="transmembrane region" description="Helical" evidence="7">
    <location>
        <begin position="153"/>
        <end position="172"/>
    </location>
</feature>
<evidence type="ECO:0000256" key="2">
    <source>
        <dbReference type="ARBA" id="ARBA00009045"/>
    </source>
</evidence>
<keyword evidence="3 7" id="KW-0812">Transmembrane</keyword>
<keyword evidence="6 7" id="KW-0472">Membrane</keyword>
<feature type="transmembrane region" description="Helical" evidence="7">
    <location>
        <begin position="178"/>
        <end position="195"/>
    </location>
</feature>
<comment type="similarity">
    <text evidence="2">Belongs to the peptidase S54 family.</text>
</comment>
<proteinExistence type="inferred from homology"/>
<dbReference type="AlphaFoldDB" id="A0A6J7FVY8"/>
<evidence type="ECO:0000256" key="5">
    <source>
        <dbReference type="ARBA" id="ARBA00022989"/>
    </source>
</evidence>
<feature type="domain" description="Peptidase S54 rhomboid" evidence="8">
    <location>
        <begin position="63"/>
        <end position="194"/>
    </location>
</feature>
<evidence type="ECO:0000256" key="6">
    <source>
        <dbReference type="ARBA" id="ARBA00023136"/>
    </source>
</evidence>